<evidence type="ECO:0000313" key="3">
    <source>
        <dbReference type="EMBL" id="ABA47126.1"/>
    </source>
</evidence>
<reference evidence="3 4" key="1">
    <citation type="journal article" date="2007" name="Environ. Microbiol.">
        <title>Genomic and structural analysis of Syn9, a cyanophage infecting marine Prochlorococcus and Synechococcus.</title>
        <authorList>
            <person name="Weigele P.R."/>
            <person name="Pope W.H."/>
            <person name="Pedulla M.L."/>
            <person name="Houtz J.M."/>
            <person name="Smith A.L."/>
            <person name="Conway J.F."/>
            <person name="King J."/>
            <person name="Hatfull G.F."/>
            <person name="Lawrence J.G."/>
            <person name="Hendrix R.W."/>
        </authorList>
    </citation>
    <scope>NUCLEOTIDE SEQUENCE</scope>
</reference>
<dbReference type="GeneID" id="4239215"/>
<dbReference type="KEGG" id="vg:4239215"/>
<dbReference type="GO" id="GO:0019083">
    <property type="term" value="P:viral transcription"/>
    <property type="evidence" value="ECO:0007669"/>
    <property type="project" value="UniProtKB-UniRule"/>
</dbReference>
<keyword evidence="1" id="KW-1194">Viral DNA replication</keyword>
<evidence type="ECO:0000256" key="1">
    <source>
        <dbReference type="HAMAP-Rule" id="MF_04161"/>
    </source>
</evidence>
<keyword evidence="1" id="KW-1195">Viral transcription</keyword>
<sequence>MTVISKETIDILQNFSTINKSIVIKPGNQIETLSLNKNILAKAKVQESFDREIPIYDLPSLLAVFNLFDGTPVIDTSQRSWLEVSNPENRSRVKFFYSDPDIIVQPPEKEVDLPTEDVSFRLEAPVFQQIRKAWSICGVPDLCLYAYNGTLSLCLTDKKNDTSNSYQTEVGECDEDAAFCYCFKMENLKLYNQGYDVTISKHNVARFEADNIKYLIALEPNN</sequence>
<dbReference type="InterPro" id="IPR046389">
    <property type="entry name" value="Sliding_clamp_T4"/>
</dbReference>
<comment type="similarity">
    <text evidence="1">Belongs to the Tevenvirinae sliding clamp family.</text>
</comment>
<evidence type="ECO:0000313" key="4">
    <source>
        <dbReference type="Proteomes" id="UP000000909"/>
    </source>
</evidence>
<dbReference type="GO" id="GO:0030337">
    <property type="term" value="F:DNA polymerase processivity factor activity"/>
    <property type="evidence" value="ECO:0007669"/>
    <property type="project" value="UniProtKB-UniRule"/>
</dbReference>
<dbReference type="InterPro" id="IPR015200">
    <property type="entry name" value="Sliding_clamp_C"/>
</dbReference>
<proteinExistence type="inferred from homology"/>
<dbReference type="Proteomes" id="UP000000909">
    <property type="component" value="Segment"/>
</dbReference>
<protein>
    <recommendedName>
        <fullName evidence="1">Sliding clamp</fullName>
    </recommendedName>
    <alternativeName>
        <fullName evidence="1">DNA polymerase accessory protein Gp45</fullName>
    </alternativeName>
    <alternativeName>
        <fullName evidence="1">DNA polymerase clamp</fullName>
    </alternativeName>
</protein>
<evidence type="ECO:0000259" key="2">
    <source>
        <dbReference type="Pfam" id="PF09116"/>
    </source>
</evidence>
<dbReference type="GO" id="GO:0039693">
    <property type="term" value="P:viral DNA genome replication"/>
    <property type="evidence" value="ECO:0007669"/>
    <property type="project" value="UniProtKB-UniRule"/>
</dbReference>
<dbReference type="RefSeq" id="YP_717825.1">
    <property type="nucleotide sequence ID" value="NC_008296.2"/>
</dbReference>
<feature type="domain" description="Sliding clamp C-terminal" evidence="2">
    <location>
        <begin position="122"/>
        <end position="219"/>
    </location>
</feature>
<organismHost>
    <name type="scientific">Synechococcus</name>
    <dbReference type="NCBI Taxonomy" id="1129"/>
</organismHost>
<comment type="subunit">
    <text evidence="1">Homotrimer. Interacts with the viral DNA polymerase; this interaction constitutes the polymerase holoenzyme. Interacts with the sliding-clamp-loader; this interaction allows the sliding-clamp-loader to open the sliding clamp. Interacts with the viral DNA ligase. Part of the replicase complex that includes the DNA polymerase, the polymerase clamp, the clamp loader complex, the single-stranded DNA binding protein, the primase, the helicase and the helicase assembly factor. Interacts with the viral RNA polymerase (RNAP). Part of the transcription activation complex containing host RNAP, the viral RNA polymerase sigma-like factor, the late transcription coactivator, and the sliding clamp.</text>
</comment>
<keyword evidence="1" id="KW-0235">DNA replication</keyword>
<dbReference type="Pfam" id="PF09116">
    <property type="entry name" value="gp45-slide_C"/>
    <property type="match status" value="1"/>
</dbReference>
<dbReference type="HAMAP" id="MF_04161">
    <property type="entry name" value="Sliding_clamp_T4"/>
    <property type="match status" value="1"/>
</dbReference>
<dbReference type="GO" id="GO:0006260">
    <property type="term" value="P:DNA replication"/>
    <property type="evidence" value="ECO:0007669"/>
    <property type="project" value="UniProtKB-KW"/>
</dbReference>
<dbReference type="EMBL" id="DQ149023">
    <property type="protein sequence ID" value="ABA47126.1"/>
    <property type="molecule type" value="Genomic_DNA"/>
</dbReference>
<dbReference type="SUPFAM" id="SSF55979">
    <property type="entry name" value="DNA clamp"/>
    <property type="match status" value="2"/>
</dbReference>
<dbReference type="InterPro" id="IPR046938">
    <property type="entry name" value="DNA_clamp_sf"/>
</dbReference>
<keyword evidence="4" id="KW-1185">Reference proteome</keyword>
<name>Q0QZ70_BPSYS</name>
<dbReference type="Gene3D" id="3.70.10.10">
    <property type="match status" value="1"/>
</dbReference>
<accession>Q0QZ70</accession>
<comment type="function">
    <text evidence="1">Sliding clamp that encircles the genomic DNA and links the DNA polymerase to the template to control the processivity of DNA synthesis. Responsible for tethering the catalytic subunit of DNA polymerase to DNA during high-speed replication. Interaction with the sliding-clamp-loader opens the sliding clamp so that it can be loaded around the DNA template. During transcription, encircles the DNA and tethers host RNA polymerase (RNAP) to it.</text>
</comment>
<dbReference type="OrthoDB" id="7567at10239"/>
<organism evidence="3 4">
    <name type="scientific">Synechococcus phage syn9</name>
    <dbReference type="NCBI Taxonomy" id="382359"/>
    <lineage>
        <taxon>Viruses</taxon>
        <taxon>Duplodnaviria</taxon>
        <taxon>Heunggongvirae</taxon>
        <taxon>Uroviricota</taxon>
        <taxon>Caudoviricetes</taxon>
        <taxon>Pantevenvirales</taxon>
        <taxon>Kyanoviridae</taxon>
        <taxon>Ormenosvirus</taxon>
        <taxon>Ormenosvirus syn9</taxon>
    </lineage>
</organism>